<dbReference type="CDD" id="cd24053">
    <property type="entry name" value="ASKHA_NBD_EcPPX-GppA-like"/>
    <property type="match status" value="1"/>
</dbReference>
<dbReference type="SUPFAM" id="SSF109604">
    <property type="entry name" value="HD-domain/PDEase-like"/>
    <property type="match status" value="1"/>
</dbReference>
<dbReference type="Pfam" id="PF21447">
    <property type="entry name" value="Ppx-GppA_III"/>
    <property type="match status" value="1"/>
</dbReference>
<comment type="caution">
    <text evidence="4">The sequence shown here is derived from an EMBL/GenBank/DDBJ whole genome shotgun (WGS) entry which is preliminary data.</text>
</comment>
<proteinExistence type="predicted"/>
<dbReference type="Proteomes" id="UP001596050">
    <property type="component" value="Unassembled WGS sequence"/>
</dbReference>
<evidence type="ECO:0000256" key="1">
    <source>
        <dbReference type="ARBA" id="ARBA00022801"/>
    </source>
</evidence>
<gene>
    <name evidence="4" type="ORF">ACFPN5_16830</name>
</gene>
<dbReference type="PANTHER" id="PTHR30005:SF0">
    <property type="entry name" value="RETROGRADE REGULATION PROTEIN 2"/>
    <property type="match status" value="1"/>
</dbReference>
<dbReference type="InterPro" id="IPR050273">
    <property type="entry name" value="GppA/Ppx_hydrolase"/>
</dbReference>
<evidence type="ECO:0000259" key="3">
    <source>
        <dbReference type="Pfam" id="PF21447"/>
    </source>
</evidence>
<dbReference type="InterPro" id="IPR048950">
    <property type="entry name" value="Ppx_GppA_C"/>
</dbReference>
<dbReference type="PIRSF" id="PIRSF001267">
    <property type="entry name" value="Pyrophosphatase_GppA_Ppx"/>
    <property type="match status" value="1"/>
</dbReference>
<dbReference type="Gene3D" id="3.30.420.150">
    <property type="entry name" value="Exopolyphosphatase. Domain 2"/>
    <property type="match status" value="1"/>
</dbReference>
<dbReference type="InterPro" id="IPR030673">
    <property type="entry name" value="PyroPPase_GppA_Ppx"/>
</dbReference>
<evidence type="ECO:0000259" key="2">
    <source>
        <dbReference type="Pfam" id="PF02541"/>
    </source>
</evidence>
<dbReference type="Gene3D" id="1.10.3210.10">
    <property type="entry name" value="Hypothetical protein af1432"/>
    <property type="match status" value="1"/>
</dbReference>
<dbReference type="SUPFAM" id="SSF53067">
    <property type="entry name" value="Actin-like ATPase domain"/>
    <property type="match status" value="2"/>
</dbReference>
<feature type="domain" description="Ppx/GppA phosphatase N-terminal" evidence="2">
    <location>
        <begin position="22"/>
        <end position="294"/>
    </location>
</feature>
<protein>
    <submittedName>
        <fullName evidence="4">Ppx/GppA family phosphatase</fullName>
    </submittedName>
</protein>
<dbReference type="InterPro" id="IPR003695">
    <property type="entry name" value="Ppx_GppA_N"/>
</dbReference>
<dbReference type="PANTHER" id="PTHR30005">
    <property type="entry name" value="EXOPOLYPHOSPHATASE"/>
    <property type="match status" value="1"/>
</dbReference>
<name>A0ABW0L9B4_9BURK</name>
<dbReference type="Pfam" id="PF02541">
    <property type="entry name" value="Ppx-GppA"/>
    <property type="match status" value="1"/>
</dbReference>
<dbReference type="InterPro" id="IPR043129">
    <property type="entry name" value="ATPase_NBD"/>
</dbReference>
<accession>A0ABW0L9B4</accession>
<keyword evidence="5" id="KW-1185">Reference proteome</keyword>
<evidence type="ECO:0000313" key="4">
    <source>
        <dbReference type="EMBL" id="MFC5461477.1"/>
    </source>
</evidence>
<dbReference type="EMBL" id="JBHSMU010000015">
    <property type="protein sequence ID" value="MFC5461477.1"/>
    <property type="molecule type" value="Genomic_DNA"/>
</dbReference>
<organism evidence="4 5">
    <name type="scientific">Massilia niabensis</name>
    <dbReference type="NCBI Taxonomy" id="544910"/>
    <lineage>
        <taxon>Bacteria</taxon>
        <taxon>Pseudomonadati</taxon>
        <taxon>Pseudomonadota</taxon>
        <taxon>Betaproteobacteria</taxon>
        <taxon>Burkholderiales</taxon>
        <taxon>Oxalobacteraceae</taxon>
        <taxon>Telluria group</taxon>
        <taxon>Massilia</taxon>
    </lineage>
</organism>
<reference evidence="5" key="1">
    <citation type="journal article" date="2019" name="Int. J. Syst. Evol. Microbiol.">
        <title>The Global Catalogue of Microorganisms (GCM) 10K type strain sequencing project: providing services to taxonomists for standard genome sequencing and annotation.</title>
        <authorList>
            <consortium name="The Broad Institute Genomics Platform"/>
            <consortium name="The Broad Institute Genome Sequencing Center for Infectious Disease"/>
            <person name="Wu L."/>
            <person name="Ma J."/>
        </authorList>
    </citation>
    <scope>NUCLEOTIDE SEQUENCE [LARGE SCALE GENOMIC DNA]</scope>
    <source>
        <strain evidence="5">KACC 12649</strain>
    </source>
</reference>
<feature type="domain" description="Ppx/GppA phosphatase C-terminal" evidence="3">
    <location>
        <begin position="305"/>
        <end position="469"/>
    </location>
</feature>
<dbReference type="RefSeq" id="WP_379784930.1">
    <property type="nucleotide sequence ID" value="NZ_JBHSMU010000015.1"/>
</dbReference>
<keyword evidence="1" id="KW-0378">Hydrolase</keyword>
<dbReference type="Gene3D" id="3.30.420.40">
    <property type="match status" value="1"/>
</dbReference>
<sequence>MFAAVDLGSNSFRLHVGHPAGNQMRIVRTARDPLRLAAGLDMNGNLTEEAMDNALRCLRSFAEILGQYQLDGVRVVATNTLRVARNASAFLPRAEAAIGYPIEIISGEEEGRLIYMGVSHVLADPHERRLVVDIGGGSTEVILGQGHDIEAVESFGIGTQPQAAAFFADGALTPEAFEAAIMSARARFEDAPALFPPGGWSAVYGSSGTIRAMAEVVSSNRIGDGTLSLASLEALQARLINAGRVEHFGLPGIKPERVIVMVGGLTILIGVMRELGIERLIAVDAGLRLGALCDLDMRAHRRDRRDEAIVACMQRFGVDPARADRTATIAARLYGRLKPDSDRYVRHLAWSCLLHEAGQVISHTGAHKHAAYIIENADLPGFTTGEQRIMATLVLGQKGNLRKVREALADPDLAKAQLALRLAAMLMHARLDDEVDGLRVRMKTRIEIEVGRDWKKRHPTAMVWLEKEQGSWEEIAIPLSISTT</sequence>
<evidence type="ECO:0000313" key="5">
    <source>
        <dbReference type="Proteomes" id="UP001596050"/>
    </source>
</evidence>